<organism evidence="1 2">
    <name type="scientific">Parelaphostrongylus tenuis</name>
    <name type="common">Meningeal worm</name>
    <dbReference type="NCBI Taxonomy" id="148309"/>
    <lineage>
        <taxon>Eukaryota</taxon>
        <taxon>Metazoa</taxon>
        <taxon>Ecdysozoa</taxon>
        <taxon>Nematoda</taxon>
        <taxon>Chromadorea</taxon>
        <taxon>Rhabditida</taxon>
        <taxon>Rhabditina</taxon>
        <taxon>Rhabditomorpha</taxon>
        <taxon>Strongyloidea</taxon>
        <taxon>Metastrongylidae</taxon>
        <taxon>Parelaphostrongylus</taxon>
    </lineage>
</organism>
<gene>
    <name evidence="1" type="ORF">KIN20_024392</name>
</gene>
<comment type="caution">
    <text evidence="1">The sequence shown here is derived from an EMBL/GenBank/DDBJ whole genome shotgun (WGS) entry which is preliminary data.</text>
</comment>
<evidence type="ECO:0000313" key="2">
    <source>
        <dbReference type="Proteomes" id="UP001196413"/>
    </source>
</evidence>
<dbReference type="GO" id="GO:0003676">
    <property type="term" value="F:nucleic acid binding"/>
    <property type="evidence" value="ECO:0007669"/>
    <property type="project" value="InterPro"/>
</dbReference>
<evidence type="ECO:0000313" key="1">
    <source>
        <dbReference type="EMBL" id="KAJ1364318.1"/>
    </source>
</evidence>
<proteinExistence type="predicted"/>
<dbReference type="Gene3D" id="3.30.420.10">
    <property type="entry name" value="Ribonuclease H-like superfamily/Ribonuclease H"/>
    <property type="match status" value="1"/>
</dbReference>
<reference evidence="1" key="1">
    <citation type="submission" date="2021-06" db="EMBL/GenBank/DDBJ databases">
        <title>Parelaphostrongylus tenuis whole genome reference sequence.</title>
        <authorList>
            <person name="Garwood T.J."/>
            <person name="Larsen P.A."/>
            <person name="Fountain-Jones N.M."/>
            <person name="Garbe J.R."/>
            <person name="Macchietto M.G."/>
            <person name="Kania S.A."/>
            <person name="Gerhold R.W."/>
            <person name="Richards J.E."/>
            <person name="Wolf T.M."/>
        </authorList>
    </citation>
    <scope>NUCLEOTIDE SEQUENCE</scope>
    <source>
        <strain evidence="1">MNPRO001-30</strain>
        <tissue evidence="1">Meninges</tissue>
    </source>
</reference>
<accession>A0AAD5QTM4</accession>
<dbReference type="Proteomes" id="UP001196413">
    <property type="component" value="Unassembled WGS sequence"/>
</dbReference>
<dbReference type="AlphaFoldDB" id="A0AAD5QTM4"/>
<name>A0AAD5QTM4_PARTN</name>
<keyword evidence="2" id="KW-1185">Reference proteome</keyword>
<dbReference type="InterPro" id="IPR036397">
    <property type="entry name" value="RNaseH_sf"/>
</dbReference>
<protein>
    <submittedName>
        <fullName evidence="1">Uncharacterized protein</fullName>
    </submittedName>
</protein>
<sequence length="116" mass="13198">MDSPIMQQCLHHLDEFKQGNAFIRDATKVVERSYLLGTGSGQAVVMLVTELSDYFGRAIRQAGRCNRTLPRRRLHSLILLQETSKLHIAKLTKRMLIDLCLELLNHPAYNPDLAPD</sequence>
<dbReference type="EMBL" id="JAHQIW010004937">
    <property type="protein sequence ID" value="KAJ1364318.1"/>
    <property type="molecule type" value="Genomic_DNA"/>
</dbReference>